<comment type="function">
    <text evidence="6">Catalyzes the reversible cleavage of pseudouridine 5'-phosphate (PsiMP) to ribose 5-phosphate and uracil. Functions biologically in the cleavage direction, as part of a pseudouridine degradation pathway.</text>
</comment>
<comment type="cofactor">
    <cofactor evidence="6">
        <name>Mn(2+)</name>
        <dbReference type="ChEBI" id="CHEBI:29035"/>
    </cofactor>
    <text evidence="6">Binds 1 Mn(2+) ion per subunit.</text>
</comment>
<gene>
    <name evidence="6" type="primary">psuG</name>
    <name evidence="7" type="ORF">F0357_10855</name>
</gene>
<feature type="binding site" evidence="6">
    <location>
        <position position="154"/>
    </location>
    <ligand>
        <name>Mn(2+)</name>
        <dbReference type="ChEBI" id="CHEBI:29035"/>
    </ligand>
</feature>
<comment type="caution">
    <text evidence="7">The sequence shown here is derived from an EMBL/GenBank/DDBJ whole genome shotgun (WGS) entry which is preliminary data.</text>
</comment>
<keyword evidence="8" id="KW-1185">Reference proteome</keyword>
<evidence type="ECO:0000256" key="3">
    <source>
        <dbReference type="ARBA" id="ARBA00023211"/>
    </source>
</evidence>
<organism evidence="7 8">
    <name type="scientific">Segnochrobactrum spirostomi</name>
    <dbReference type="NCBI Taxonomy" id="2608987"/>
    <lineage>
        <taxon>Bacteria</taxon>
        <taxon>Pseudomonadati</taxon>
        <taxon>Pseudomonadota</taxon>
        <taxon>Alphaproteobacteria</taxon>
        <taxon>Hyphomicrobiales</taxon>
        <taxon>Segnochrobactraceae</taxon>
        <taxon>Segnochrobactrum</taxon>
    </lineage>
</organism>
<evidence type="ECO:0000256" key="4">
    <source>
        <dbReference type="ARBA" id="ARBA00023239"/>
    </source>
</evidence>
<evidence type="ECO:0000256" key="5">
    <source>
        <dbReference type="ARBA" id="ARBA00023295"/>
    </source>
</evidence>
<dbReference type="InterPro" id="IPR022830">
    <property type="entry name" value="Indigdn_synthA-like"/>
</dbReference>
<dbReference type="Proteomes" id="UP000332515">
    <property type="component" value="Unassembled WGS sequence"/>
</dbReference>
<dbReference type="PANTHER" id="PTHR42909">
    <property type="entry name" value="ZGC:136858"/>
    <property type="match status" value="1"/>
</dbReference>
<dbReference type="EC" id="4.2.1.70" evidence="6"/>
<dbReference type="EMBL" id="VWNA01000001">
    <property type="protein sequence ID" value="MQT13131.1"/>
    <property type="molecule type" value="Genomic_DNA"/>
</dbReference>
<evidence type="ECO:0000256" key="2">
    <source>
        <dbReference type="ARBA" id="ARBA00022801"/>
    </source>
</evidence>
<feature type="binding site" evidence="6">
    <location>
        <position position="122"/>
    </location>
    <ligand>
        <name>substrate</name>
    </ligand>
</feature>
<keyword evidence="3 6" id="KW-0464">Manganese</keyword>
<dbReference type="Pfam" id="PF04227">
    <property type="entry name" value="Indigoidine_A"/>
    <property type="match status" value="1"/>
</dbReference>
<dbReference type="GO" id="GO:0016798">
    <property type="term" value="F:hydrolase activity, acting on glycosyl bonds"/>
    <property type="evidence" value="ECO:0007669"/>
    <property type="project" value="UniProtKB-KW"/>
</dbReference>
<protein>
    <recommendedName>
        <fullName evidence="6">Pseudouridine-5'-phosphate glycosidase</fullName>
        <shortName evidence="6">PsiMP glycosidase</shortName>
        <ecNumber evidence="6">4.2.1.70</ecNumber>
    </recommendedName>
</protein>
<evidence type="ECO:0000313" key="7">
    <source>
        <dbReference type="EMBL" id="MQT13131.1"/>
    </source>
</evidence>
<dbReference type="GO" id="GO:0004730">
    <property type="term" value="F:pseudouridylate synthase activity"/>
    <property type="evidence" value="ECO:0007669"/>
    <property type="project" value="UniProtKB-UniRule"/>
</dbReference>
<comment type="similarity">
    <text evidence="6">Belongs to the pseudouridine-5'-phosphate glycosidase family.</text>
</comment>
<keyword evidence="2 6" id="KW-0378">Hydrolase</keyword>
<keyword evidence="1 6" id="KW-0479">Metal-binding</keyword>
<dbReference type="GO" id="GO:0005737">
    <property type="term" value="C:cytoplasm"/>
    <property type="evidence" value="ECO:0007669"/>
    <property type="project" value="TreeGrafter"/>
</dbReference>
<dbReference type="AlphaFoldDB" id="A0A6A7Y4V7"/>
<name>A0A6A7Y4V7_9HYPH</name>
<sequence>MITSPSGASAAASSALSPLVRISGEVRAALDDGRGLVALESTIITHGMPWPENLDMARAVEDAVRAQSAVPATIAVIDGHLQVGLDDAALESLARGGTSAIKVSRRDLAVAAVRKATGGTTVAATMIAAAAAGIAVFATGGIGGVHRGAETTFDISADLEELGNTPVAVVCAGAKSILDIPKTLEYLETRGVPVLGYRTDVFPAFFSRESGSGVDARFDSAAEIAAVIAAQRAYGLKGGILIGNPAPEEDALPANKIDSTIAAALEDADRAGIAGKDITPFLLGRIKDLSGGASLKANIALVLNNARLAGAIATELAALRRSA</sequence>
<evidence type="ECO:0000256" key="6">
    <source>
        <dbReference type="HAMAP-Rule" id="MF_01876"/>
    </source>
</evidence>
<keyword evidence="5 6" id="KW-0326">Glycosidase</keyword>
<evidence type="ECO:0000256" key="1">
    <source>
        <dbReference type="ARBA" id="ARBA00022723"/>
    </source>
</evidence>
<dbReference type="Gene3D" id="3.40.1790.10">
    <property type="entry name" value="Indigoidine synthase domain"/>
    <property type="match status" value="1"/>
</dbReference>
<feature type="active site" description="Proton donor" evidence="6">
    <location>
        <position position="40"/>
    </location>
</feature>
<reference evidence="7 8" key="1">
    <citation type="submission" date="2019-09" db="EMBL/GenBank/DDBJ databases">
        <title>Segnochrobactrum spirostomi gen. nov., sp. nov., isolated from the ciliate Spirostomum cf. yagiui and description of a novel family, Segnochrobactraceae fam. nov. within the order Rhizobiales of the class Alphaproteobacteria.</title>
        <authorList>
            <person name="Akter S."/>
            <person name="Shazib S.U.A."/>
            <person name="Shin M.K."/>
        </authorList>
    </citation>
    <scope>NUCLEOTIDE SEQUENCE [LARGE SCALE GENOMIC DNA]</scope>
    <source>
        <strain evidence="7 8">Sp-1</strain>
    </source>
</reference>
<evidence type="ECO:0000313" key="8">
    <source>
        <dbReference type="Proteomes" id="UP000332515"/>
    </source>
</evidence>
<feature type="active site" description="Nucleophile" evidence="6">
    <location>
        <position position="175"/>
    </location>
</feature>
<proteinExistence type="inferred from homology"/>
<dbReference type="GO" id="GO:0046113">
    <property type="term" value="P:nucleobase catabolic process"/>
    <property type="evidence" value="ECO:0007669"/>
    <property type="project" value="UniProtKB-UniRule"/>
</dbReference>
<dbReference type="InterPro" id="IPR007342">
    <property type="entry name" value="PsuG"/>
</dbReference>
<feature type="binding site" evidence="6">
    <location>
        <begin position="156"/>
        <end position="158"/>
    </location>
    <ligand>
        <name>substrate</name>
    </ligand>
</feature>
<dbReference type="PANTHER" id="PTHR42909:SF1">
    <property type="entry name" value="CARBOHYDRATE KINASE PFKB DOMAIN-CONTAINING PROTEIN"/>
    <property type="match status" value="1"/>
</dbReference>
<dbReference type="SUPFAM" id="SSF110581">
    <property type="entry name" value="Indigoidine synthase A-like"/>
    <property type="match status" value="1"/>
</dbReference>
<accession>A0A6A7Y4V7</accession>
<dbReference type="GO" id="GO:0046872">
    <property type="term" value="F:metal ion binding"/>
    <property type="evidence" value="ECO:0007669"/>
    <property type="project" value="UniProtKB-KW"/>
</dbReference>
<comment type="catalytic activity">
    <reaction evidence="6">
        <text>D-ribose 5-phosphate + uracil = psi-UMP + H2O</text>
        <dbReference type="Rhea" id="RHEA:18337"/>
        <dbReference type="ChEBI" id="CHEBI:15377"/>
        <dbReference type="ChEBI" id="CHEBI:17568"/>
        <dbReference type="ChEBI" id="CHEBI:58380"/>
        <dbReference type="ChEBI" id="CHEBI:78346"/>
        <dbReference type="EC" id="4.2.1.70"/>
    </reaction>
</comment>
<feature type="binding site" evidence="6">
    <location>
        <position position="102"/>
    </location>
    <ligand>
        <name>substrate</name>
    </ligand>
</feature>
<comment type="subunit">
    <text evidence="6">Homotrimer.</text>
</comment>
<dbReference type="RefSeq" id="WP_153481039.1">
    <property type="nucleotide sequence ID" value="NZ_VWNA01000001.1"/>
</dbReference>
<dbReference type="HAMAP" id="MF_01876">
    <property type="entry name" value="PsiMP_glycosidase"/>
    <property type="match status" value="1"/>
</dbReference>
<keyword evidence="4 6" id="KW-0456">Lyase</keyword>